<dbReference type="Gene3D" id="3.40.50.720">
    <property type="entry name" value="NAD(P)-binding Rossmann-like Domain"/>
    <property type="match status" value="1"/>
</dbReference>
<dbReference type="STRING" id="7868.ENSCMIP00000002710"/>
<dbReference type="Pfam" id="PF01958">
    <property type="entry name" value="Asp_DH_C"/>
    <property type="match status" value="1"/>
</dbReference>
<reference evidence="4" key="2">
    <citation type="journal article" date="2007" name="PLoS Biol.">
        <title>Survey sequencing and comparative analysis of the elephant shark (Callorhinchus milii) genome.</title>
        <authorList>
            <person name="Venkatesh B."/>
            <person name="Kirkness E.F."/>
            <person name="Loh Y.H."/>
            <person name="Halpern A.L."/>
            <person name="Lee A.P."/>
            <person name="Johnson J."/>
            <person name="Dandona N."/>
            <person name="Viswanathan L.D."/>
            <person name="Tay A."/>
            <person name="Venter J.C."/>
            <person name="Strausberg R.L."/>
            <person name="Brenner S."/>
        </authorList>
    </citation>
    <scope>NUCLEOTIDE SEQUENCE [LARGE SCALE GENOMIC DNA]</scope>
</reference>
<dbReference type="InParanoid" id="A0A4W3GJ05"/>
<evidence type="ECO:0000313" key="3">
    <source>
        <dbReference type="Ensembl" id="ENSCMIP00000002710.1"/>
    </source>
</evidence>
<dbReference type="GeneTree" id="ENSGT00390000004452"/>
<dbReference type="InterPro" id="IPR002811">
    <property type="entry name" value="Asp_DH"/>
</dbReference>
<evidence type="ECO:0000256" key="1">
    <source>
        <dbReference type="SAM" id="MobiDB-lite"/>
    </source>
</evidence>
<organism evidence="3 4">
    <name type="scientific">Callorhinchus milii</name>
    <name type="common">Ghost shark</name>
    <dbReference type="NCBI Taxonomy" id="7868"/>
    <lineage>
        <taxon>Eukaryota</taxon>
        <taxon>Metazoa</taxon>
        <taxon>Chordata</taxon>
        <taxon>Craniata</taxon>
        <taxon>Vertebrata</taxon>
        <taxon>Chondrichthyes</taxon>
        <taxon>Holocephali</taxon>
        <taxon>Chimaeriformes</taxon>
        <taxon>Callorhinchidae</taxon>
        <taxon>Callorhinchus</taxon>
    </lineage>
</organism>
<accession>A0A4W3GJ05</accession>
<reference evidence="4" key="1">
    <citation type="journal article" date="2006" name="Science">
        <title>Ancient noncoding elements conserved in the human genome.</title>
        <authorList>
            <person name="Venkatesh B."/>
            <person name="Kirkness E.F."/>
            <person name="Loh Y.H."/>
            <person name="Halpern A.L."/>
            <person name="Lee A.P."/>
            <person name="Johnson J."/>
            <person name="Dandona N."/>
            <person name="Viswanathan L.D."/>
            <person name="Tay A."/>
            <person name="Venter J.C."/>
            <person name="Strausberg R.L."/>
            <person name="Brenner S."/>
        </authorList>
    </citation>
    <scope>NUCLEOTIDE SEQUENCE [LARGE SCALE GENOMIC DNA]</scope>
</reference>
<protein>
    <submittedName>
        <fullName evidence="3">Aspartate dehydrogenase domain containing</fullName>
    </submittedName>
</protein>
<proteinExistence type="predicted"/>
<feature type="compositionally biased region" description="Basic and acidic residues" evidence="1">
    <location>
        <begin position="1"/>
        <end position="13"/>
    </location>
</feature>
<dbReference type="PANTHER" id="PTHR31873">
    <property type="entry name" value="L-ASPARTATE DEHYDROGENASE-RELATED"/>
    <property type="match status" value="1"/>
</dbReference>
<feature type="region of interest" description="Disordered" evidence="1">
    <location>
        <begin position="1"/>
        <end position="29"/>
    </location>
</feature>
<name>A0A4W3GJ05_CALMI</name>
<dbReference type="PANTHER" id="PTHR31873:SF6">
    <property type="entry name" value="ASPARTATE DEHYDROGENASE DOMAIN-CONTAINING PROTEIN"/>
    <property type="match status" value="1"/>
</dbReference>
<evidence type="ECO:0000313" key="4">
    <source>
        <dbReference type="Proteomes" id="UP000314986"/>
    </source>
</evidence>
<dbReference type="GO" id="GO:0033735">
    <property type="term" value="F:aspartate dehydrogenase [NAD(P)+] activity"/>
    <property type="evidence" value="ECO:0007669"/>
    <property type="project" value="InterPro"/>
</dbReference>
<reference evidence="4" key="3">
    <citation type="journal article" date="2014" name="Nature">
        <title>Elephant shark genome provides unique insights into gnathostome evolution.</title>
        <authorList>
            <consortium name="International Elephant Shark Genome Sequencing Consortium"/>
            <person name="Venkatesh B."/>
            <person name="Lee A.P."/>
            <person name="Ravi V."/>
            <person name="Maurya A.K."/>
            <person name="Lian M.M."/>
            <person name="Swann J.B."/>
            <person name="Ohta Y."/>
            <person name="Flajnik M.F."/>
            <person name="Sutoh Y."/>
            <person name="Kasahara M."/>
            <person name="Hoon S."/>
            <person name="Gangu V."/>
            <person name="Roy S.W."/>
            <person name="Irimia M."/>
            <person name="Korzh V."/>
            <person name="Kondrychyn I."/>
            <person name="Lim Z.W."/>
            <person name="Tay B.H."/>
            <person name="Tohari S."/>
            <person name="Kong K.W."/>
            <person name="Ho S."/>
            <person name="Lorente-Galdos B."/>
            <person name="Quilez J."/>
            <person name="Marques-Bonet T."/>
            <person name="Raney B.J."/>
            <person name="Ingham P.W."/>
            <person name="Tay A."/>
            <person name="Hillier L.W."/>
            <person name="Minx P."/>
            <person name="Boehm T."/>
            <person name="Wilson R.K."/>
            <person name="Brenner S."/>
            <person name="Warren W.C."/>
        </authorList>
    </citation>
    <scope>NUCLEOTIDE SEQUENCE [LARGE SCALE GENOMIC DNA]</scope>
</reference>
<keyword evidence="4" id="KW-1185">Reference proteome</keyword>
<evidence type="ECO:0000259" key="2">
    <source>
        <dbReference type="Pfam" id="PF01958"/>
    </source>
</evidence>
<dbReference type="AlphaFoldDB" id="A0A4W3GJ05"/>
<feature type="domain" description="Aspartate dehydrogenase" evidence="2">
    <location>
        <begin position="94"/>
        <end position="142"/>
    </location>
</feature>
<sequence>MGEGSEGERRGSEGEVAGSPTAFADPETDRRCRRASAQHGHTLYIPSGALWGASDIQKMADRGTLKGLKVTMTKAPRCFRLEGGLAELNETVTERRTVLYEGSVRSLCPLAPNNVNTMAAAAMAAHSLGFDQVQGCLVSDPHHSPLPWLWGESGGSGVDQGYGERAGGV</sequence>
<dbReference type="Proteomes" id="UP000314986">
    <property type="component" value="Unassembled WGS sequence"/>
</dbReference>
<reference evidence="3" key="4">
    <citation type="submission" date="2025-08" db="UniProtKB">
        <authorList>
            <consortium name="Ensembl"/>
        </authorList>
    </citation>
    <scope>IDENTIFICATION</scope>
</reference>
<reference evidence="3" key="5">
    <citation type="submission" date="2025-09" db="UniProtKB">
        <authorList>
            <consortium name="Ensembl"/>
        </authorList>
    </citation>
    <scope>IDENTIFICATION</scope>
</reference>
<dbReference type="Gene3D" id="3.30.360.10">
    <property type="entry name" value="Dihydrodipicolinate Reductase, domain 2"/>
    <property type="match status" value="1"/>
</dbReference>
<dbReference type="Ensembl" id="ENSCMIT00000002803.1">
    <property type="protein sequence ID" value="ENSCMIP00000002710.1"/>
    <property type="gene ID" value="ENSCMIG00000001614.1"/>
</dbReference>
<dbReference type="GO" id="GO:0009435">
    <property type="term" value="P:NAD+ biosynthetic process"/>
    <property type="evidence" value="ECO:0007669"/>
    <property type="project" value="InterPro"/>
</dbReference>
<dbReference type="SUPFAM" id="SSF55347">
    <property type="entry name" value="Glyceraldehyde-3-phosphate dehydrogenase-like, C-terminal domain"/>
    <property type="match status" value="1"/>
</dbReference>